<sequence>KPVIHNKDWRFKRFAVELPPSLRVTKVVNHKPRIGKPSVAFTWDRVKN</sequence>
<feature type="non-terminal residue" evidence="1">
    <location>
        <position position="1"/>
    </location>
</feature>
<dbReference type="EMBL" id="AAAAHL010000289">
    <property type="protein sequence ID" value="EAA0484572.1"/>
    <property type="molecule type" value="Genomic_DNA"/>
</dbReference>
<dbReference type="AlphaFoldDB" id="A0A3T2V1P2"/>
<accession>A0A3T2V1P2</accession>
<protein>
    <submittedName>
        <fullName evidence="1">Uncharacterized protein</fullName>
    </submittedName>
</protein>
<gene>
    <name evidence="1" type="ORF">DK174_22765</name>
</gene>
<comment type="caution">
    <text evidence="1">The sequence shown here is derived from an EMBL/GenBank/DDBJ whole genome shotgun (WGS) entry which is preliminary data.</text>
</comment>
<organism evidence="1">
    <name type="scientific">Shigella flexneri</name>
    <dbReference type="NCBI Taxonomy" id="623"/>
    <lineage>
        <taxon>Bacteria</taxon>
        <taxon>Pseudomonadati</taxon>
        <taxon>Pseudomonadota</taxon>
        <taxon>Gammaproteobacteria</taxon>
        <taxon>Enterobacterales</taxon>
        <taxon>Enterobacteriaceae</taxon>
        <taxon>Shigella</taxon>
    </lineage>
</organism>
<name>A0A3T2V1P2_SHIFL</name>
<evidence type="ECO:0000313" key="1">
    <source>
        <dbReference type="EMBL" id="EAA0484572.1"/>
    </source>
</evidence>
<proteinExistence type="predicted"/>
<dbReference type="Proteomes" id="UP000839563">
    <property type="component" value="Unassembled WGS sequence"/>
</dbReference>
<reference evidence="1" key="1">
    <citation type="submission" date="2018-05" db="EMBL/GenBank/DDBJ databases">
        <authorList>
            <person name="Ashton P.M."/>
            <person name="Dallman T."/>
            <person name="Nair S."/>
            <person name="De Pinna E."/>
            <person name="Peters T."/>
            <person name="Grant K."/>
        </authorList>
    </citation>
    <scope>NUCLEOTIDE SEQUENCE [LARGE SCALE GENOMIC DNA]</scope>
    <source>
        <strain evidence="1">397720</strain>
    </source>
</reference>